<sequence length="239" mass="27833">MLVAGLDSQSRVTLAKPKHGSFDVIERIDWLSKHRAEIVCHEKVVRIYLTKSEVLQVHGERTEGNSKSLKITIAGEQKLDDIPIVRDFLEIDLRSGYHQLRVHEADFPKTAFRTLYGHFEFTVMPFRLTNAPASKKDHKVYLKLILELLKKEKLYAKFSKCEFWQQEVNFLGHVVDDNDIHVDPSNIEVVKNWKVPKSTSEIRSFLGLACYYRRFILNFSKIAKPLTSLAQKNKKYEWS</sequence>
<accession>A0ABQ5DTN9</accession>
<protein>
    <submittedName>
        <fullName evidence="1">Uncharacterized protein</fullName>
    </submittedName>
</protein>
<dbReference type="SUPFAM" id="SSF56672">
    <property type="entry name" value="DNA/RNA polymerases"/>
    <property type="match status" value="1"/>
</dbReference>
<keyword evidence="2" id="KW-1185">Reference proteome</keyword>
<proteinExistence type="predicted"/>
<organism evidence="1 2">
    <name type="scientific">Tanacetum coccineum</name>
    <dbReference type="NCBI Taxonomy" id="301880"/>
    <lineage>
        <taxon>Eukaryota</taxon>
        <taxon>Viridiplantae</taxon>
        <taxon>Streptophyta</taxon>
        <taxon>Embryophyta</taxon>
        <taxon>Tracheophyta</taxon>
        <taxon>Spermatophyta</taxon>
        <taxon>Magnoliopsida</taxon>
        <taxon>eudicotyledons</taxon>
        <taxon>Gunneridae</taxon>
        <taxon>Pentapetalae</taxon>
        <taxon>asterids</taxon>
        <taxon>campanulids</taxon>
        <taxon>Asterales</taxon>
        <taxon>Asteraceae</taxon>
        <taxon>Asteroideae</taxon>
        <taxon>Anthemideae</taxon>
        <taxon>Anthemidinae</taxon>
        <taxon>Tanacetum</taxon>
    </lineage>
</organism>
<comment type="caution">
    <text evidence="1">The sequence shown here is derived from an EMBL/GenBank/DDBJ whole genome shotgun (WGS) entry which is preliminary data.</text>
</comment>
<dbReference type="EMBL" id="BQNB010015628">
    <property type="protein sequence ID" value="GJT42229.1"/>
    <property type="molecule type" value="Genomic_DNA"/>
</dbReference>
<gene>
    <name evidence="1" type="ORF">Tco_0950944</name>
</gene>
<dbReference type="PANTHER" id="PTHR37984">
    <property type="entry name" value="PROTEIN CBG26694"/>
    <property type="match status" value="1"/>
</dbReference>
<dbReference type="Proteomes" id="UP001151760">
    <property type="component" value="Unassembled WGS sequence"/>
</dbReference>
<name>A0ABQ5DTN9_9ASTR</name>
<dbReference type="InterPro" id="IPR050951">
    <property type="entry name" value="Retrovirus_Pol_polyprotein"/>
</dbReference>
<dbReference type="Pfam" id="PF08284">
    <property type="entry name" value="RVP_2"/>
    <property type="match status" value="1"/>
</dbReference>
<evidence type="ECO:0000313" key="1">
    <source>
        <dbReference type="EMBL" id="GJT42229.1"/>
    </source>
</evidence>
<dbReference type="InterPro" id="IPR043502">
    <property type="entry name" value="DNA/RNA_pol_sf"/>
</dbReference>
<reference evidence="1" key="2">
    <citation type="submission" date="2022-01" db="EMBL/GenBank/DDBJ databases">
        <authorList>
            <person name="Yamashiro T."/>
            <person name="Shiraishi A."/>
            <person name="Satake H."/>
            <person name="Nakayama K."/>
        </authorList>
    </citation>
    <scope>NUCLEOTIDE SEQUENCE</scope>
</reference>
<reference evidence="1" key="1">
    <citation type="journal article" date="2022" name="Int. J. Mol. Sci.">
        <title>Draft Genome of Tanacetum Coccineum: Genomic Comparison of Closely Related Tanacetum-Family Plants.</title>
        <authorList>
            <person name="Yamashiro T."/>
            <person name="Shiraishi A."/>
            <person name="Nakayama K."/>
            <person name="Satake H."/>
        </authorList>
    </citation>
    <scope>NUCLEOTIDE SEQUENCE</scope>
</reference>
<evidence type="ECO:0000313" key="2">
    <source>
        <dbReference type="Proteomes" id="UP001151760"/>
    </source>
</evidence>
<dbReference type="Gene3D" id="3.30.70.270">
    <property type="match status" value="3"/>
</dbReference>
<dbReference type="PANTHER" id="PTHR37984:SF5">
    <property type="entry name" value="PROTEIN NYNRIN-LIKE"/>
    <property type="match status" value="1"/>
</dbReference>
<dbReference type="Gene3D" id="3.10.10.10">
    <property type="entry name" value="HIV Type 1 Reverse Transcriptase, subunit A, domain 1"/>
    <property type="match status" value="1"/>
</dbReference>
<dbReference type="InterPro" id="IPR043128">
    <property type="entry name" value="Rev_trsase/Diguanyl_cyclase"/>
</dbReference>